<dbReference type="AlphaFoldDB" id="A0AAV9PE42"/>
<feature type="compositionally biased region" description="Basic and acidic residues" evidence="1">
    <location>
        <begin position="387"/>
        <end position="396"/>
    </location>
</feature>
<dbReference type="Proteomes" id="UP001337655">
    <property type="component" value="Unassembled WGS sequence"/>
</dbReference>
<feature type="compositionally biased region" description="Low complexity" evidence="1">
    <location>
        <begin position="34"/>
        <end position="49"/>
    </location>
</feature>
<feature type="region of interest" description="Disordered" evidence="1">
    <location>
        <begin position="313"/>
        <end position="409"/>
    </location>
</feature>
<dbReference type="RefSeq" id="XP_064659663.1">
    <property type="nucleotide sequence ID" value="XM_064802302.1"/>
</dbReference>
<feature type="compositionally biased region" description="Polar residues" evidence="1">
    <location>
        <begin position="397"/>
        <end position="409"/>
    </location>
</feature>
<comment type="caution">
    <text evidence="2">The sequence shown here is derived from an EMBL/GenBank/DDBJ whole genome shotgun (WGS) entry which is preliminary data.</text>
</comment>
<evidence type="ECO:0000313" key="2">
    <source>
        <dbReference type="EMBL" id="KAK5170465.1"/>
    </source>
</evidence>
<dbReference type="EMBL" id="JAVRRT010000007">
    <property type="protein sequence ID" value="KAK5170465.1"/>
    <property type="molecule type" value="Genomic_DNA"/>
</dbReference>
<organism evidence="2 3">
    <name type="scientific">Saxophila tyrrhenica</name>
    <dbReference type="NCBI Taxonomy" id="1690608"/>
    <lineage>
        <taxon>Eukaryota</taxon>
        <taxon>Fungi</taxon>
        <taxon>Dikarya</taxon>
        <taxon>Ascomycota</taxon>
        <taxon>Pezizomycotina</taxon>
        <taxon>Dothideomycetes</taxon>
        <taxon>Dothideomycetidae</taxon>
        <taxon>Mycosphaerellales</taxon>
        <taxon>Extremaceae</taxon>
        <taxon>Saxophila</taxon>
    </lineage>
</organism>
<evidence type="ECO:0000313" key="3">
    <source>
        <dbReference type="Proteomes" id="UP001337655"/>
    </source>
</evidence>
<evidence type="ECO:0000256" key="1">
    <source>
        <dbReference type="SAM" id="MobiDB-lite"/>
    </source>
</evidence>
<sequence length="409" mass="43319">MRLRHTGRKFSCDTTTMTMAEAQGKKTAKRAEEAAGVAGAAPKANALPAPAQPPRHDSLKSGPFAQQTTQSSTGSRKGLFGAPLSGQVQYQFNAGPNGLAAPKAAPGPSVKKPVTKDQAMQKKPKQKSKQNSVRQPADAKDLKIEELSRKIDELQKQMAAGRAATRDTAAAEAAGRERDMGGYGFPAYPAQTQPAQFGQSPYAHFPGAQEQAAGAHPWPSDPPPQQSAYHLPFFPPPNPLPHGLHYPNSYGQQDHQAPYQPTFAAMPNMDGMAGAPFDNQAVPYNHGQQQFAQHQAQPCAGQGHQHTVQGIPEHAHAGGLPMPPHATAHGAPGTNFLRAPPHVQTSDALDTAPHPQQMQAEVPRPAHPVGQGRGQRIDSSSLANPTPKEERADVDLSRSQGSSVKSGAV</sequence>
<accession>A0AAV9PE42</accession>
<keyword evidence="3" id="KW-1185">Reference proteome</keyword>
<proteinExistence type="predicted"/>
<protein>
    <submittedName>
        <fullName evidence="2">Uncharacterized protein</fullName>
    </submittedName>
</protein>
<feature type="compositionally biased region" description="Polar residues" evidence="1">
    <location>
        <begin position="343"/>
        <end position="359"/>
    </location>
</feature>
<name>A0AAV9PE42_9PEZI</name>
<feature type="region of interest" description="Disordered" evidence="1">
    <location>
        <begin position="1"/>
        <end position="144"/>
    </location>
</feature>
<reference evidence="2 3" key="1">
    <citation type="submission" date="2023-08" db="EMBL/GenBank/DDBJ databases">
        <title>Black Yeasts Isolated from many extreme environments.</title>
        <authorList>
            <person name="Coleine C."/>
            <person name="Stajich J.E."/>
            <person name="Selbmann L."/>
        </authorList>
    </citation>
    <scope>NUCLEOTIDE SEQUENCE [LARGE SCALE GENOMIC DNA]</scope>
    <source>
        <strain evidence="2 3">CCFEE 5935</strain>
    </source>
</reference>
<gene>
    <name evidence="2" type="ORF">LTR77_005053</name>
</gene>
<dbReference type="GeneID" id="89926397"/>
<feature type="compositionally biased region" description="Polar residues" evidence="1">
    <location>
        <begin position="64"/>
        <end position="75"/>
    </location>
</feature>